<dbReference type="EMBL" id="LS974619">
    <property type="protein sequence ID" value="CAG7878855.1"/>
    <property type="molecule type" value="Genomic_DNA"/>
</dbReference>
<dbReference type="AlphaFoldDB" id="A0A8D9DK76"/>
<accession>A0A8D9DK76</accession>
<sequence length="62" mass="7331">MVQRKEADRDPQLEMKKGRFLELIERGGNPEIIPEMGRSGFWRISLFERWSVDVNLKADKII</sequence>
<gene>
    <name evidence="1" type="ORF">BRAPAZ1V2_A03P01980.2</name>
</gene>
<reference evidence="1 2" key="1">
    <citation type="submission" date="2021-07" db="EMBL/GenBank/DDBJ databases">
        <authorList>
            <consortium name="Genoscope - CEA"/>
            <person name="William W."/>
        </authorList>
    </citation>
    <scope>NUCLEOTIDE SEQUENCE [LARGE SCALE GENOMIC DNA]</scope>
</reference>
<name>A0A8D9DK76_BRACM</name>
<organism evidence="1 2">
    <name type="scientific">Brassica campestris</name>
    <name type="common">Field mustard</name>
    <dbReference type="NCBI Taxonomy" id="3711"/>
    <lineage>
        <taxon>Eukaryota</taxon>
        <taxon>Viridiplantae</taxon>
        <taxon>Streptophyta</taxon>
        <taxon>Embryophyta</taxon>
        <taxon>Tracheophyta</taxon>
        <taxon>Spermatophyta</taxon>
        <taxon>Magnoliopsida</taxon>
        <taxon>eudicotyledons</taxon>
        <taxon>Gunneridae</taxon>
        <taxon>Pentapetalae</taxon>
        <taxon>rosids</taxon>
        <taxon>malvids</taxon>
        <taxon>Brassicales</taxon>
        <taxon>Brassicaceae</taxon>
        <taxon>Brassiceae</taxon>
        <taxon>Brassica</taxon>
    </lineage>
</organism>
<evidence type="ECO:0000313" key="1">
    <source>
        <dbReference type="EMBL" id="CAG7878855.1"/>
    </source>
</evidence>
<protein>
    <submittedName>
        <fullName evidence="1">Uncharacterized protein</fullName>
    </submittedName>
</protein>
<dbReference type="Proteomes" id="UP000694005">
    <property type="component" value="Chromosome A03"/>
</dbReference>
<proteinExistence type="predicted"/>
<dbReference type="Gramene" id="A03p01980.2_BraZ1">
    <property type="protein sequence ID" value="A03p01980.2_BraZ1.CDS.1"/>
    <property type="gene ID" value="A03g01980.2_BraZ1"/>
</dbReference>
<evidence type="ECO:0000313" key="2">
    <source>
        <dbReference type="Proteomes" id="UP000694005"/>
    </source>
</evidence>